<accession>A0A023ZU86</accession>
<evidence type="ECO:0000313" key="2">
    <source>
        <dbReference type="Proteomes" id="UP000024438"/>
    </source>
</evidence>
<organism evidence="1 2">
    <name type="scientific">Escherichia phage e4/1c</name>
    <dbReference type="NCBI Taxonomy" id="1495286"/>
    <lineage>
        <taxon>Viruses</taxon>
        <taxon>Duplodnaviria</taxon>
        <taxon>Heunggongvirae</taxon>
        <taxon>Uroviricota</taxon>
        <taxon>Caudoviricetes</taxon>
        <taxon>Drexlerviridae</taxon>
        <taxon>Rogunavirinae</taxon>
        <taxon>Rogunavirus</taxon>
        <taxon>Rogunavirus E41c</taxon>
    </lineage>
</organism>
<reference evidence="1 2" key="1">
    <citation type="submission" date="2014-04" db="EMBL/GenBank/DDBJ databases">
        <title>Complete genome sequence of e4/1c, an Escherichia coli O157:H7-specific phage with proven potential as a biocontrol agent.</title>
        <authorList>
            <person name="McAuliffe O."/>
            <person name="Coffey B."/>
            <person name="Casey A."/>
            <person name="O'Sullivan O."/>
            <person name="Coffey A."/>
            <person name="Ross P."/>
        </authorList>
    </citation>
    <scope>NUCLEOTIDE SEQUENCE [LARGE SCALE GENOMIC DNA]</scope>
</reference>
<evidence type="ECO:0000313" key="1">
    <source>
        <dbReference type="EMBL" id="AHY83197.1"/>
    </source>
</evidence>
<dbReference type="EMBL" id="KJ668713">
    <property type="protein sequence ID" value="AHY83197.1"/>
    <property type="molecule type" value="Genomic_DNA"/>
</dbReference>
<dbReference type="OrthoDB" id="3708at10239"/>
<dbReference type="RefSeq" id="YP_009036046.1">
    <property type="nucleotide sequence ID" value="NC_024210.1"/>
</dbReference>
<protein>
    <submittedName>
        <fullName evidence="1">Uncharacterized protein</fullName>
    </submittedName>
</protein>
<dbReference type="SUPFAM" id="SSF56300">
    <property type="entry name" value="Metallo-dependent phosphatases"/>
    <property type="match status" value="1"/>
</dbReference>
<dbReference type="InterPro" id="IPR029052">
    <property type="entry name" value="Metallo-depent_PP-like"/>
</dbReference>
<keyword evidence="2" id="KW-1185">Reference proteome</keyword>
<dbReference type="KEGG" id="vg:19525683"/>
<gene>
    <name evidence="1" type="primary">e41c_0047</name>
</gene>
<sequence>MAYSVFIETRGGSDENITTIAGSASNLYNHVLHNLLIGKYRMAIAKITNEQLKEELANGMTNKAIAEKYGMNIRNVELRRSKLSKSGEGHGNEGIKKLVPDGYMVKGTSTMIDAEGNEKIRWVKTSVDNERLEEIITQAREAFCSELPKAELVKNENVNFDETLTLYPVFDIHIGMMAHAHEAGENYDTATAEKLMNSYFDYSISKAQNSEKAVLLIGGDFLHSDGLDAVTPASNHVLDQDSRFAKLVYVAIRSLRATVTKMLMKHKEVEIQVIEGNHDQASMIWLRAAMAAFYDNEPRVHVDVSPAIMHKTRYGSTLLGYTHGHTMKKAEGRLAAMANDYRKDFGECEFVYCHSGHFHHATVTECTLGIDEVHPALASKDAYAARGGWRSYRQAAVIVYHKEFGEIGRFIYRPGM</sequence>
<dbReference type="Proteomes" id="UP000024438">
    <property type="component" value="Segment"/>
</dbReference>
<name>A0A023ZU86_9CAUD</name>
<proteinExistence type="predicted"/>